<proteinExistence type="predicted"/>
<dbReference type="RefSeq" id="WP_066287652.1">
    <property type="nucleotide sequence ID" value="NZ_CP016761.1"/>
</dbReference>
<protein>
    <recommendedName>
        <fullName evidence="3">N-acetyltransferase domain-containing protein</fullName>
    </recommendedName>
</protein>
<organism evidence="4 5">
    <name type="scientific">Fictibacillus arsenicus</name>
    <dbReference type="NCBI Taxonomy" id="255247"/>
    <lineage>
        <taxon>Bacteria</taxon>
        <taxon>Bacillati</taxon>
        <taxon>Bacillota</taxon>
        <taxon>Bacilli</taxon>
        <taxon>Bacillales</taxon>
        <taxon>Fictibacillaceae</taxon>
        <taxon>Fictibacillus</taxon>
    </lineage>
</organism>
<name>A0A1B1Z2B2_9BACL</name>
<dbReference type="Proteomes" id="UP000077412">
    <property type="component" value="Chromosome"/>
</dbReference>
<dbReference type="OrthoDB" id="9797826at2"/>
<evidence type="ECO:0000259" key="3">
    <source>
        <dbReference type="PROSITE" id="PS51186"/>
    </source>
</evidence>
<dbReference type="InterPro" id="IPR050832">
    <property type="entry name" value="Bact_Acetyltransf"/>
</dbReference>
<evidence type="ECO:0000256" key="2">
    <source>
        <dbReference type="ARBA" id="ARBA00023315"/>
    </source>
</evidence>
<sequence>MIREAEGTDKDKLFKLYRMLVPNSKKMNVLEEQIEAIRKDPNNFVLVYEEGAEILGTVTLNICLQALHGKRPYGVIENIIVHENHRNKNIGQKLLQYVEEYCRSLNCHRIMLLSNSSRESAHQFFEREGYDGSVSKGFKKYL</sequence>
<dbReference type="EMBL" id="CP016761">
    <property type="protein sequence ID" value="ANX11615.1"/>
    <property type="molecule type" value="Genomic_DNA"/>
</dbReference>
<accession>A0A1B1Z2B2</accession>
<evidence type="ECO:0000313" key="5">
    <source>
        <dbReference type="Proteomes" id="UP000077412"/>
    </source>
</evidence>
<dbReference type="PROSITE" id="PS51186">
    <property type="entry name" value="GNAT"/>
    <property type="match status" value="1"/>
</dbReference>
<dbReference type="PANTHER" id="PTHR43877">
    <property type="entry name" value="AMINOALKYLPHOSPHONATE N-ACETYLTRANSFERASE-RELATED-RELATED"/>
    <property type="match status" value="1"/>
</dbReference>
<dbReference type="KEGG" id="far:ABE41_006315"/>
<keyword evidence="2" id="KW-0012">Acyltransferase</keyword>
<dbReference type="Gene3D" id="3.40.630.30">
    <property type="match status" value="1"/>
</dbReference>
<dbReference type="GO" id="GO:0016747">
    <property type="term" value="F:acyltransferase activity, transferring groups other than amino-acyl groups"/>
    <property type="evidence" value="ECO:0007669"/>
    <property type="project" value="InterPro"/>
</dbReference>
<gene>
    <name evidence="4" type="ORF">ABE41_006315</name>
</gene>
<dbReference type="AlphaFoldDB" id="A0A1B1Z2B2"/>
<keyword evidence="1" id="KW-0808">Transferase</keyword>
<dbReference type="CDD" id="cd04301">
    <property type="entry name" value="NAT_SF"/>
    <property type="match status" value="1"/>
</dbReference>
<keyword evidence="5" id="KW-1185">Reference proteome</keyword>
<dbReference type="STRING" id="255247.ABE41_006315"/>
<dbReference type="Pfam" id="PF00583">
    <property type="entry name" value="Acetyltransf_1"/>
    <property type="match status" value="1"/>
</dbReference>
<evidence type="ECO:0000256" key="1">
    <source>
        <dbReference type="ARBA" id="ARBA00022679"/>
    </source>
</evidence>
<dbReference type="InterPro" id="IPR000182">
    <property type="entry name" value="GNAT_dom"/>
</dbReference>
<reference evidence="4 5" key="1">
    <citation type="submission" date="2016-08" db="EMBL/GenBank/DDBJ databases">
        <title>Complete genome sequence of Fictibacillus arsenicus G25-54, a strain with toxicity to nematodes and a potential arsenic-resistance activity.</title>
        <authorList>
            <person name="Zheng Z."/>
        </authorList>
    </citation>
    <scope>NUCLEOTIDE SEQUENCE [LARGE SCALE GENOMIC DNA]</scope>
    <source>
        <strain evidence="4 5">G25-54</strain>
    </source>
</reference>
<dbReference type="SUPFAM" id="SSF55729">
    <property type="entry name" value="Acyl-CoA N-acyltransferases (Nat)"/>
    <property type="match status" value="1"/>
</dbReference>
<dbReference type="InterPro" id="IPR016181">
    <property type="entry name" value="Acyl_CoA_acyltransferase"/>
</dbReference>
<feature type="domain" description="N-acetyltransferase" evidence="3">
    <location>
        <begin position="1"/>
        <end position="142"/>
    </location>
</feature>
<dbReference type="PANTHER" id="PTHR43877:SF1">
    <property type="entry name" value="ACETYLTRANSFERASE"/>
    <property type="match status" value="1"/>
</dbReference>
<evidence type="ECO:0000313" key="4">
    <source>
        <dbReference type="EMBL" id="ANX11615.1"/>
    </source>
</evidence>